<evidence type="ECO:0000256" key="2">
    <source>
        <dbReference type="SAM" id="SignalP"/>
    </source>
</evidence>
<gene>
    <name evidence="3" type="ORF">GCM10011487_42600</name>
</gene>
<dbReference type="GO" id="GO:0043448">
    <property type="term" value="P:alkane catabolic process"/>
    <property type="evidence" value="ECO:0007669"/>
    <property type="project" value="TreeGrafter"/>
</dbReference>
<dbReference type="RefSeq" id="WP_235936678.1">
    <property type="nucleotide sequence ID" value="NZ_BLJN01000004.1"/>
</dbReference>
<feature type="chain" id="PRO_5032891075" description="Lipoprotein" evidence="2">
    <location>
        <begin position="25"/>
        <end position="449"/>
    </location>
</feature>
<comment type="caution">
    <text evidence="3">The sequence shown here is derived from an EMBL/GenBank/DDBJ whole genome shotgun (WGS) entry which is preliminary data.</text>
</comment>
<evidence type="ECO:0000313" key="4">
    <source>
        <dbReference type="Proteomes" id="UP000445000"/>
    </source>
</evidence>
<accession>A0A829YGB7</accession>
<dbReference type="InterPro" id="IPR005297">
    <property type="entry name" value="Lipoprotein_repeat"/>
</dbReference>
<organism evidence="3 4">
    <name type="scientific">Steroidobacter agaridevorans</name>
    <dbReference type="NCBI Taxonomy" id="2695856"/>
    <lineage>
        <taxon>Bacteria</taxon>
        <taxon>Pseudomonadati</taxon>
        <taxon>Pseudomonadota</taxon>
        <taxon>Gammaproteobacteria</taxon>
        <taxon>Steroidobacterales</taxon>
        <taxon>Steroidobacteraceae</taxon>
        <taxon>Steroidobacter</taxon>
    </lineage>
</organism>
<name>A0A829YGB7_9GAMM</name>
<evidence type="ECO:0000313" key="3">
    <source>
        <dbReference type="EMBL" id="GFE82260.1"/>
    </source>
</evidence>
<keyword evidence="4" id="KW-1185">Reference proteome</keyword>
<keyword evidence="2" id="KW-0732">Signal</keyword>
<dbReference type="PANTHER" id="PTHR39335:SF1">
    <property type="entry name" value="BLL4220 PROTEIN"/>
    <property type="match status" value="1"/>
</dbReference>
<protein>
    <recommendedName>
        <fullName evidence="5">Lipoprotein</fullName>
    </recommendedName>
</protein>
<sequence>MSGSYIRNVLPVLATLWLSAPALAATPQTESYEPVPMPPGFQVVVSELEGPVFADARGHTLYQWPVKPLRNGAVGERKGQPTCDNTRYTVNSGLMSPYPPGLELPEVETRPSCLEVWPAVIADQDAKPIGKWTVIGRKDGIRQWAYDGYALYTSVLDEQPGDVNGGTRRKTGGDGPGTRKPVGPPPMVPPQFEIVPLLSGRLLVTSEGNSVYAFAKDSPGKSNCYGPCAHAWKPIPAPAYAKARGEFTIIEREPGIRQWAFRQQPLYTRVADEFFHSQRGSDEPGWSNVYTQRAPEPPSDFTVQDTYSGIVLADSRGKTVYVYNCGDDALDQLACDHPDSPQAYRLTVCGGGDPKRCLETFPYVTAAENAKSTSRLWSVMFIDPVTGKVAKPQQAGALRVWAFRKRPVYTMWRDRGPGELHGDSWGEFYGYRNGYKAFWLRDDYDNNAE</sequence>
<feature type="region of interest" description="Disordered" evidence="1">
    <location>
        <begin position="160"/>
        <end position="187"/>
    </location>
</feature>
<dbReference type="PANTHER" id="PTHR39335">
    <property type="entry name" value="BLL4220 PROTEIN"/>
    <property type="match status" value="1"/>
</dbReference>
<evidence type="ECO:0000256" key="1">
    <source>
        <dbReference type="SAM" id="MobiDB-lite"/>
    </source>
</evidence>
<dbReference type="EMBL" id="BLJN01000004">
    <property type="protein sequence ID" value="GFE82260.1"/>
    <property type="molecule type" value="Genomic_DNA"/>
</dbReference>
<feature type="signal peptide" evidence="2">
    <location>
        <begin position="1"/>
        <end position="24"/>
    </location>
</feature>
<evidence type="ECO:0008006" key="5">
    <source>
        <dbReference type="Google" id="ProtNLM"/>
    </source>
</evidence>
<proteinExistence type="predicted"/>
<dbReference type="AlphaFoldDB" id="A0A829YGB7"/>
<dbReference type="Proteomes" id="UP000445000">
    <property type="component" value="Unassembled WGS sequence"/>
</dbReference>
<reference evidence="4" key="1">
    <citation type="submission" date="2020-01" db="EMBL/GenBank/DDBJ databases">
        <title>'Steroidobacter agaridevorans' sp. nov., agar-degrading bacteria isolated from rhizosphere soils.</title>
        <authorList>
            <person name="Ikenaga M."/>
            <person name="Kataoka M."/>
            <person name="Murouchi A."/>
            <person name="Katsuragi S."/>
            <person name="Sakai M."/>
        </authorList>
    </citation>
    <scope>NUCLEOTIDE SEQUENCE [LARGE SCALE GENOMIC DNA]</scope>
    <source>
        <strain evidence="4">YU21-B</strain>
    </source>
</reference>
<dbReference type="Pfam" id="PF03640">
    <property type="entry name" value="Lipoprotein_15"/>
    <property type="match status" value="2"/>
</dbReference>